<evidence type="ECO:0000256" key="1">
    <source>
        <dbReference type="ARBA" id="ARBA00005417"/>
    </source>
</evidence>
<dbReference type="PROSITE" id="PS50893">
    <property type="entry name" value="ABC_TRANSPORTER_2"/>
    <property type="match status" value="1"/>
</dbReference>
<dbReference type="SMART" id="SM00382">
    <property type="entry name" value="AAA"/>
    <property type="match status" value="1"/>
</dbReference>
<comment type="similarity">
    <text evidence="1">Belongs to the ABC transporter superfamily.</text>
</comment>
<dbReference type="InterPro" id="IPR027417">
    <property type="entry name" value="P-loop_NTPase"/>
</dbReference>
<comment type="caution">
    <text evidence="6">The sequence shown here is derived from an EMBL/GenBank/DDBJ whole genome shotgun (WGS) entry which is preliminary data.</text>
</comment>
<dbReference type="InterPro" id="IPR003593">
    <property type="entry name" value="AAA+_ATPase"/>
</dbReference>
<proteinExistence type="inferred from homology"/>
<feature type="domain" description="ABC transporter" evidence="5">
    <location>
        <begin position="8"/>
        <end position="221"/>
    </location>
</feature>
<dbReference type="AlphaFoldDB" id="A0A1F4XKL2"/>
<dbReference type="PANTHER" id="PTHR42734">
    <property type="entry name" value="METAL TRANSPORT SYSTEM ATP-BINDING PROTEIN TM_0124-RELATED"/>
    <property type="match status" value="1"/>
</dbReference>
<reference evidence="6 7" key="1">
    <citation type="journal article" date="2016" name="Nat. Commun.">
        <title>Thousands of microbial genomes shed light on interconnected biogeochemical processes in an aquifer system.</title>
        <authorList>
            <person name="Anantharaman K."/>
            <person name="Brown C.T."/>
            <person name="Hug L.A."/>
            <person name="Sharon I."/>
            <person name="Castelle C.J."/>
            <person name="Probst A.J."/>
            <person name="Thomas B.C."/>
            <person name="Singh A."/>
            <person name="Wilkins M.J."/>
            <person name="Karaoz U."/>
            <person name="Brodie E.L."/>
            <person name="Williams K.H."/>
            <person name="Hubbard S.S."/>
            <person name="Banfield J.F."/>
        </authorList>
    </citation>
    <scope>NUCLEOTIDE SEQUENCE [LARGE SCALE GENOMIC DNA]</scope>
</reference>
<keyword evidence="4" id="KW-0067">ATP-binding</keyword>
<organism evidence="6 7">
    <name type="scientific">Candidatus Abawacabacteria bacterium RBG_16_42_10</name>
    <dbReference type="NCBI Taxonomy" id="1817814"/>
    <lineage>
        <taxon>Bacteria</taxon>
        <taxon>Candidatus Abawacaibacteriota</taxon>
    </lineage>
</organism>
<dbReference type="InterPro" id="IPR050153">
    <property type="entry name" value="Metal_Ion_Import_ABC"/>
</dbReference>
<dbReference type="Pfam" id="PF00005">
    <property type="entry name" value="ABC_tran"/>
    <property type="match status" value="1"/>
</dbReference>
<dbReference type="GO" id="GO:0016887">
    <property type="term" value="F:ATP hydrolysis activity"/>
    <property type="evidence" value="ECO:0007669"/>
    <property type="project" value="InterPro"/>
</dbReference>
<dbReference type="SUPFAM" id="SSF52540">
    <property type="entry name" value="P-loop containing nucleoside triphosphate hydrolases"/>
    <property type="match status" value="1"/>
</dbReference>
<evidence type="ECO:0000313" key="7">
    <source>
        <dbReference type="Proteomes" id="UP000177614"/>
    </source>
</evidence>
<evidence type="ECO:0000256" key="3">
    <source>
        <dbReference type="ARBA" id="ARBA00022741"/>
    </source>
</evidence>
<keyword evidence="3" id="KW-0547">Nucleotide-binding</keyword>
<name>A0A1F4XKL2_9BACT</name>
<keyword evidence="2" id="KW-0813">Transport</keyword>
<dbReference type="Proteomes" id="UP000177614">
    <property type="component" value="Unassembled WGS sequence"/>
</dbReference>
<evidence type="ECO:0000256" key="4">
    <source>
        <dbReference type="ARBA" id="ARBA00022840"/>
    </source>
</evidence>
<dbReference type="EMBL" id="MEWR01000010">
    <property type="protein sequence ID" value="OGC82158.1"/>
    <property type="molecule type" value="Genomic_DNA"/>
</dbReference>
<evidence type="ECO:0000259" key="5">
    <source>
        <dbReference type="PROSITE" id="PS50893"/>
    </source>
</evidence>
<sequence>MKKSETLVELSGVDISLGGKSIIQDVSFDIHRGETIGLVGPNGGGKTTLIKAILGLVQPTKGKITFLSKVQFGYLPQKTTLPLEFPITVEEILAIYQANTDKGNTLLQKLGLGNKKRQQLKKLSGGETQKLFLVIALASDPDIIILDEPTSNIDTQADRDLQEIIEEEKIQNKTIIIISHDIDTVARQADQIVCLNQTVCCRGKPNLVMRSKEFQNLFHDTHYHHSHE</sequence>
<dbReference type="PANTHER" id="PTHR42734:SF17">
    <property type="entry name" value="METAL TRANSPORT SYSTEM ATP-BINDING PROTEIN TM_0124-RELATED"/>
    <property type="match status" value="1"/>
</dbReference>
<protein>
    <recommendedName>
        <fullName evidence="5">ABC transporter domain-containing protein</fullName>
    </recommendedName>
</protein>
<evidence type="ECO:0000313" key="6">
    <source>
        <dbReference type="EMBL" id="OGC82158.1"/>
    </source>
</evidence>
<evidence type="ECO:0000256" key="2">
    <source>
        <dbReference type="ARBA" id="ARBA00022448"/>
    </source>
</evidence>
<dbReference type="STRING" id="1817814.A2V81_01505"/>
<dbReference type="GO" id="GO:0005524">
    <property type="term" value="F:ATP binding"/>
    <property type="evidence" value="ECO:0007669"/>
    <property type="project" value="UniProtKB-KW"/>
</dbReference>
<accession>A0A1F4XKL2</accession>
<gene>
    <name evidence="6" type="ORF">A2V81_01505</name>
</gene>
<dbReference type="Gene3D" id="3.40.50.300">
    <property type="entry name" value="P-loop containing nucleotide triphosphate hydrolases"/>
    <property type="match status" value="1"/>
</dbReference>
<dbReference type="InterPro" id="IPR003439">
    <property type="entry name" value="ABC_transporter-like_ATP-bd"/>
</dbReference>